<dbReference type="EMBL" id="KQ977743">
    <property type="protein sequence ID" value="KYN00162.1"/>
    <property type="molecule type" value="Genomic_DNA"/>
</dbReference>
<dbReference type="Proteomes" id="UP000078542">
    <property type="component" value="Unassembled WGS sequence"/>
</dbReference>
<keyword evidence="3" id="KW-1185">Reference proteome</keyword>
<dbReference type="AlphaFoldDB" id="A0A151IG20"/>
<feature type="transmembrane region" description="Helical" evidence="1">
    <location>
        <begin position="22"/>
        <end position="40"/>
    </location>
</feature>
<keyword evidence="1" id="KW-1133">Transmembrane helix</keyword>
<organism evidence="2 3">
    <name type="scientific">Cyphomyrmex costatus</name>
    <dbReference type="NCBI Taxonomy" id="456900"/>
    <lineage>
        <taxon>Eukaryota</taxon>
        <taxon>Metazoa</taxon>
        <taxon>Ecdysozoa</taxon>
        <taxon>Arthropoda</taxon>
        <taxon>Hexapoda</taxon>
        <taxon>Insecta</taxon>
        <taxon>Pterygota</taxon>
        <taxon>Neoptera</taxon>
        <taxon>Endopterygota</taxon>
        <taxon>Hymenoptera</taxon>
        <taxon>Apocrita</taxon>
        <taxon>Aculeata</taxon>
        <taxon>Formicoidea</taxon>
        <taxon>Formicidae</taxon>
        <taxon>Myrmicinae</taxon>
        <taxon>Cyphomyrmex</taxon>
    </lineage>
</organism>
<reference evidence="2 3" key="1">
    <citation type="submission" date="2016-03" db="EMBL/GenBank/DDBJ databases">
        <title>Cyphomyrmex costatus WGS genome.</title>
        <authorList>
            <person name="Nygaard S."/>
            <person name="Hu H."/>
            <person name="Boomsma J."/>
            <person name="Zhang G."/>
        </authorList>
    </citation>
    <scope>NUCLEOTIDE SEQUENCE [LARGE SCALE GENOMIC DNA]</scope>
    <source>
        <strain evidence="2">MS0001</strain>
        <tissue evidence="2">Whole body</tissue>
    </source>
</reference>
<keyword evidence="1" id="KW-0472">Membrane</keyword>
<sequence length="60" mass="6858">MTSWTIQAQAVAEIIRCPYKNTVFVVLTLLSFAMFWIKVFQKLLAQIIHGFLSRASSILL</sequence>
<gene>
    <name evidence="2" type="ORF">ALC62_09041</name>
</gene>
<evidence type="ECO:0000256" key="1">
    <source>
        <dbReference type="SAM" id="Phobius"/>
    </source>
</evidence>
<keyword evidence="1" id="KW-0812">Transmembrane</keyword>
<protein>
    <submittedName>
        <fullName evidence="2">Uncharacterized protein</fullName>
    </submittedName>
</protein>
<proteinExistence type="predicted"/>
<accession>A0A151IG20</accession>
<name>A0A151IG20_9HYME</name>
<evidence type="ECO:0000313" key="3">
    <source>
        <dbReference type="Proteomes" id="UP000078542"/>
    </source>
</evidence>
<evidence type="ECO:0000313" key="2">
    <source>
        <dbReference type="EMBL" id="KYN00162.1"/>
    </source>
</evidence>